<name>A0A6N8U4T4_9FIRM</name>
<dbReference type="Pfam" id="PF02527">
    <property type="entry name" value="GidB"/>
    <property type="match status" value="1"/>
</dbReference>
<keyword evidence="5 6" id="KW-0949">S-adenosyl-L-methionine</keyword>
<dbReference type="InterPro" id="IPR003682">
    <property type="entry name" value="rRNA_ssu_MeTfrase_G"/>
</dbReference>
<dbReference type="PANTHER" id="PTHR31760">
    <property type="entry name" value="S-ADENOSYL-L-METHIONINE-DEPENDENT METHYLTRANSFERASES SUPERFAMILY PROTEIN"/>
    <property type="match status" value="1"/>
</dbReference>
<comment type="caution">
    <text evidence="6">Lacks conserved residue(s) required for the propagation of feature annotation.</text>
</comment>
<dbReference type="Proteomes" id="UP000434036">
    <property type="component" value="Unassembled WGS sequence"/>
</dbReference>
<feature type="binding site" evidence="6">
    <location>
        <position position="146"/>
    </location>
    <ligand>
        <name>S-adenosyl-L-methionine</name>
        <dbReference type="ChEBI" id="CHEBI:59789"/>
    </ligand>
</feature>
<feature type="binding site" evidence="6">
    <location>
        <position position="79"/>
    </location>
    <ligand>
        <name>S-adenosyl-L-methionine</name>
        <dbReference type="ChEBI" id="CHEBI:59789"/>
    </ligand>
</feature>
<evidence type="ECO:0000256" key="4">
    <source>
        <dbReference type="ARBA" id="ARBA00022679"/>
    </source>
</evidence>
<evidence type="ECO:0000313" key="7">
    <source>
        <dbReference type="EMBL" id="MXQ72525.1"/>
    </source>
</evidence>
<feature type="binding site" evidence="6">
    <location>
        <position position="84"/>
    </location>
    <ligand>
        <name>S-adenosyl-L-methionine</name>
        <dbReference type="ChEBI" id="CHEBI:59789"/>
    </ligand>
</feature>
<comment type="caution">
    <text evidence="7">The sequence shown here is derived from an EMBL/GenBank/DDBJ whole genome shotgun (WGS) entry which is preliminary data.</text>
</comment>
<dbReference type="PANTHER" id="PTHR31760:SF0">
    <property type="entry name" value="S-ADENOSYL-L-METHIONINE-DEPENDENT METHYLTRANSFERASES SUPERFAMILY PROTEIN"/>
    <property type="match status" value="1"/>
</dbReference>
<evidence type="ECO:0000256" key="3">
    <source>
        <dbReference type="ARBA" id="ARBA00022603"/>
    </source>
</evidence>
<comment type="function">
    <text evidence="6">Specifically methylates the N7 position of a guanine in 16S rRNA.</text>
</comment>
<dbReference type="SUPFAM" id="SSF53335">
    <property type="entry name" value="S-adenosyl-L-methionine-dependent methyltransferases"/>
    <property type="match status" value="1"/>
</dbReference>
<sequence length="240" mass="27089">MRNENYLENFKEQLQNHGVCLSDQQLKQFAEYAQLLQEWNQKMNLTAITDVADIYEKHFLDSILPSFDTLITGKLCDVGAGAGFPSIPLKIVYPQLSVTIVEPLGKRISFLTALTQELGLSVELINERAEDHASDRREYYDFVTARAVANLAMLSELCIPLVKLKGTFLAMKGSAGTKEYYEAEAGIQKLGCRLAHTYINTLQDGSKRINLEFYKEHVTPKQYPRPFASIKKHPLRGGTK</sequence>
<comment type="subcellular location">
    <subcellularLocation>
        <location evidence="6">Cytoplasm</location>
    </subcellularLocation>
</comment>
<reference evidence="7 8" key="2">
    <citation type="submission" date="2020-01" db="EMBL/GenBank/DDBJ databases">
        <title>Clostridiaceae sp. nov. isolated from the gut of human by culturomics.</title>
        <authorList>
            <person name="Chang Y."/>
        </authorList>
    </citation>
    <scope>NUCLEOTIDE SEQUENCE [LARGE SCALE GENOMIC DNA]</scope>
    <source>
        <strain evidence="7 8">DONG20-135</strain>
    </source>
</reference>
<dbReference type="NCBIfam" id="TIGR00138">
    <property type="entry name" value="rsmG_gidB"/>
    <property type="match status" value="1"/>
</dbReference>
<keyword evidence="4 6" id="KW-0808">Transferase</keyword>
<keyword evidence="2 6" id="KW-0698">rRNA processing</keyword>
<reference evidence="7 8" key="1">
    <citation type="submission" date="2019-12" db="EMBL/GenBank/DDBJ databases">
        <authorList>
            <person name="Yang R."/>
        </authorList>
    </citation>
    <scope>NUCLEOTIDE SEQUENCE [LARGE SCALE GENOMIC DNA]</scope>
    <source>
        <strain evidence="7 8">DONG20-135</strain>
    </source>
</reference>
<evidence type="ECO:0000256" key="6">
    <source>
        <dbReference type="HAMAP-Rule" id="MF_00074"/>
    </source>
</evidence>
<proteinExistence type="inferred from homology"/>
<evidence type="ECO:0000313" key="8">
    <source>
        <dbReference type="Proteomes" id="UP000434036"/>
    </source>
</evidence>
<keyword evidence="1 6" id="KW-0963">Cytoplasm</keyword>
<comment type="similarity">
    <text evidence="6">Belongs to the methyltransferase superfamily. RNA methyltransferase RsmG family.</text>
</comment>
<evidence type="ECO:0000256" key="5">
    <source>
        <dbReference type="ARBA" id="ARBA00022691"/>
    </source>
</evidence>
<gene>
    <name evidence="6 7" type="primary">rsmG</name>
    <name evidence="7" type="ORF">GSF08_01025</name>
</gene>
<accession>A0A6N8U4T4</accession>
<dbReference type="AlphaFoldDB" id="A0A6N8U4T4"/>
<dbReference type="PIRSF" id="PIRSF003078">
    <property type="entry name" value="GidB"/>
    <property type="match status" value="1"/>
</dbReference>
<evidence type="ECO:0000256" key="2">
    <source>
        <dbReference type="ARBA" id="ARBA00022552"/>
    </source>
</evidence>
<protein>
    <recommendedName>
        <fullName evidence="6">Ribosomal RNA small subunit methyltransferase G</fullName>
        <ecNumber evidence="6">2.1.1.-</ecNumber>
    </recommendedName>
    <alternativeName>
        <fullName evidence="6">16S rRNA 7-methylguanosine methyltransferase</fullName>
        <shortName evidence="6">16S rRNA m7G methyltransferase</shortName>
    </alternativeName>
</protein>
<dbReference type="GO" id="GO:0070043">
    <property type="term" value="F:rRNA (guanine-N7-)-methyltransferase activity"/>
    <property type="evidence" value="ECO:0007669"/>
    <property type="project" value="UniProtKB-UniRule"/>
</dbReference>
<organism evidence="7 8">
    <name type="scientific">Copranaerobaculum intestinale</name>
    <dbReference type="NCBI Taxonomy" id="2692629"/>
    <lineage>
        <taxon>Bacteria</taxon>
        <taxon>Bacillati</taxon>
        <taxon>Bacillota</taxon>
        <taxon>Erysipelotrichia</taxon>
        <taxon>Erysipelotrichales</taxon>
        <taxon>Erysipelotrichaceae</taxon>
        <taxon>Copranaerobaculum</taxon>
    </lineage>
</organism>
<dbReference type="InterPro" id="IPR029063">
    <property type="entry name" value="SAM-dependent_MTases_sf"/>
</dbReference>
<dbReference type="EMBL" id="WUUQ01000001">
    <property type="protein sequence ID" value="MXQ72525.1"/>
    <property type="molecule type" value="Genomic_DNA"/>
</dbReference>
<dbReference type="Gene3D" id="3.40.50.150">
    <property type="entry name" value="Vaccinia Virus protein VP39"/>
    <property type="match status" value="1"/>
</dbReference>
<dbReference type="FunFam" id="3.40.50.150:FF:000041">
    <property type="entry name" value="Ribosomal RNA small subunit methyltransferase G"/>
    <property type="match status" value="1"/>
</dbReference>
<keyword evidence="3 6" id="KW-0489">Methyltransferase</keyword>
<dbReference type="RefSeq" id="WP_160624017.1">
    <property type="nucleotide sequence ID" value="NZ_WUUQ01000001.1"/>
</dbReference>
<dbReference type="EC" id="2.1.1.-" evidence="6"/>
<feature type="binding site" evidence="6">
    <location>
        <begin position="129"/>
        <end position="130"/>
    </location>
    <ligand>
        <name>S-adenosyl-L-methionine</name>
        <dbReference type="ChEBI" id="CHEBI:59789"/>
    </ligand>
</feature>
<dbReference type="HAMAP" id="MF_00074">
    <property type="entry name" value="16SrRNA_methyltr_G"/>
    <property type="match status" value="1"/>
</dbReference>
<evidence type="ECO:0000256" key="1">
    <source>
        <dbReference type="ARBA" id="ARBA00022490"/>
    </source>
</evidence>
<dbReference type="GO" id="GO:0005829">
    <property type="term" value="C:cytosol"/>
    <property type="evidence" value="ECO:0007669"/>
    <property type="project" value="TreeGrafter"/>
</dbReference>
<keyword evidence="8" id="KW-1185">Reference proteome</keyword>